<dbReference type="Gene3D" id="3.90.1720.10">
    <property type="entry name" value="endopeptidase domain like (from Nostoc punctiforme)"/>
    <property type="match status" value="1"/>
</dbReference>
<dbReference type="SMR" id="A0A075BEV7"/>
<name>A0A075BEV7_9CAUD</name>
<organism evidence="1 2">
    <name type="scientific">Staphylococcus phage Team1</name>
    <dbReference type="NCBI Taxonomy" id="1262512"/>
    <lineage>
        <taxon>Viruses</taxon>
        <taxon>Duplodnaviria</taxon>
        <taxon>Heunggongvirae</taxon>
        <taxon>Uroviricota</taxon>
        <taxon>Caudoviricetes</taxon>
        <taxon>Herelleviridae</taxon>
        <taxon>Twortvirinae</taxon>
        <taxon>Kayvirus</taxon>
        <taxon>Kayvirus G1</taxon>
    </lineage>
</organism>
<dbReference type="Proteomes" id="UP000028568">
    <property type="component" value="Segment"/>
</dbReference>
<evidence type="ECO:0000313" key="1">
    <source>
        <dbReference type="EMBL" id="AFX93463.1"/>
    </source>
</evidence>
<dbReference type="GeneID" id="22276609"/>
<evidence type="ECO:0000313" key="2">
    <source>
        <dbReference type="Proteomes" id="UP000028568"/>
    </source>
</evidence>
<dbReference type="KEGG" id="vg:22276609"/>
<dbReference type="EMBL" id="KC012913">
    <property type="protein sequence ID" value="AFX93463.1"/>
    <property type="molecule type" value="Genomic_DNA"/>
</dbReference>
<sequence>MYLNDYVGKFIKEDNYYGYQSTDLVSNYVQRLTLGRYKTKLNANKMKYERLPSSWKIIKAKDLLRTDDYREGDIFVSERISVFGFNGIIVYNHDFNNVTVITQNRDGKATNPVEEHLYPKKDIDYIIRPIERDYREYFKKSDSKEKVTLSKQEYKKLLEAYNKMKEVFK</sequence>
<accession>A0A075BEV7</accession>
<dbReference type="RefSeq" id="YP_009098346.1">
    <property type="nucleotide sequence ID" value="NC_025417.1"/>
</dbReference>
<reference evidence="1 2" key="1">
    <citation type="journal article" date="2014" name="PLoS ONE">
        <title>Improving the Safety of Staphylococcus aureus Polyvalent Phages by Their Production on a Staphylococcus xylosus Strain.</title>
        <authorList>
            <person name="El Haddad L."/>
            <person name="Ben Abdallah N."/>
            <person name="Plante P.L."/>
            <person name="Dumaresq J."/>
            <person name="Katsarava R."/>
            <person name="Labrie S."/>
            <person name="Corbeil J."/>
            <person name="St-Gelais D."/>
            <person name="Moineau S."/>
        </authorList>
    </citation>
    <scope>NUCLEOTIDE SEQUENCE [LARGE SCALE GENOMIC DNA]</scope>
</reference>
<protein>
    <submittedName>
        <fullName evidence="1">Uncharacterized protein</fullName>
    </submittedName>
</protein>
<proteinExistence type="predicted"/>